<evidence type="ECO:0000256" key="5">
    <source>
        <dbReference type="ARBA" id="ARBA00022692"/>
    </source>
</evidence>
<feature type="domain" description="Flagellar M-ring C-terminal" evidence="13">
    <location>
        <begin position="257"/>
        <end position="414"/>
    </location>
</feature>
<comment type="similarity">
    <text evidence="3 9">Belongs to the FliF family.</text>
</comment>
<dbReference type="InterPro" id="IPR006182">
    <property type="entry name" value="FliF_N_dom"/>
</dbReference>
<evidence type="ECO:0000256" key="1">
    <source>
        <dbReference type="ARBA" id="ARBA00004117"/>
    </source>
</evidence>
<evidence type="ECO:0000256" key="3">
    <source>
        <dbReference type="ARBA" id="ARBA00007971"/>
    </source>
</evidence>
<dbReference type="GO" id="GO:0071973">
    <property type="term" value="P:bacterial-type flagellum-dependent cell motility"/>
    <property type="evidence" value="ECO:0007669"/>
    <property type="project" value="InterPro"/>
</dbReference>
<accession>A0A552U7E1</accession>
<dbReference type="PRINTS" id="PR01009">
    <property type="entry name" value="FLGMRINGFLIF"/>
</dbReference>
<evidence type="ECO:0000313" key="15">
    <source>
        <dbReference type="Proteomes" id="UP000317894"/>
    </source>
</evidence>
<dbReference type="PANTHER" id="PTHR30046">
    <property type="entry name" value="FLAGELLAR M-RING PROTEIN"/>
    <property type="match status" value="1"/>
</dbReference>
<feature type="region of interest" description="Disordered" evidence="10">
    <location>
        <begin position="286"/>
        <end position="314"/>
    </location>
</feature>
<keyword evidence="14" id="KW-0282">Flagellum</keyword>
<evidence type="ECO:0000256" key="2">
    <source>
        <dbReference type="ARBA" id="ARBA00004651"/>
    </source>
</evidence>
<dbReference type="GO" id="GO:0003774">
    <property type="term" value="F:cytoskeletal motor activity"/>
    <property type="evidence" value="ECO:0007669"/>
    <property type="project" value="InterPro"/>
</dbReference>
<dbReference type="PANTHER" id="PTHR30046:SF0">
    <property type="entry name" value="FLAGELLAR M-RING PROTEIN"/>
    <property type="match status" value="1"/>
</dbReference>
<feature type="transmembrane region" description="Helical" evidence="11">
    <location>
        <begin position="30"/>
        <end position="50"/>
    </location>
</feature>
<dbReference type="InterPro" id="IPR000067">
    <property type="entry name" value="FlgMring_FliF"/>
</dbReference>
<dbReference type="Pfam" id="PF08345">
    <property type="entry name" value="YscJ_FliF_C"/>
    <property type="match status" value="1"/>
</dbReference>
<dbReference type="AlphaFoldDB" id="A0A552U7E1"/>
<name>A0A552U7E1_9SPHN</name>
<dbReference type="GO" id="GO:0009431">
    <property type="term" value="C:bacterial-type flagellum basal body, MS ring"/>
    <property type="evidence" value="ECO:0007669"/>
    <property type="project" value="InterPro"/>
</dbReference>
<dbReference type="Pfam" id="PF01514">
    <property type="entry name" value="YscJ_FliF"/>
    <property type="match status" value="1"/>
</dbReference>
<feature type="compositionally biased region" description="Polar residues" evidence="10">
    <location>
        <begin position="292"/>
        <end position="301"/>
    </location>
</feature>
<keyword evidence="14" id="KW-0969">Cilium</keyword>
<evidence type="ECO:0000259" key="12">
    <source>
        <dbReference type="Pfam" id="PF01514"/>
    </source>
</evidence>
<comment type="subcellular location">
    <subcellularLocation>
        <location evidence="1 9">Bacterial flagellum basal body</location>
    </subcellularLocation>
    <subcellularLocation>
        <location evidence="2">Cell membrane</location>
        <topology evidence="2">Multi-pass membrane protein</topology>
    </subcellularLocation>
</comment>
<evidence type="ECO:0000256" key="9">
    <source>
        <dbReference type="PIRNR" id="PIRNR004862"/>
    </source>
</evidence>
<dbReference type="NCBIfam" id="TIGR00206">
    <property type="entry name" value="fliF"/>
    <property type="match status" value="1"/>
</dbReference>
<dbReference type="GO" id="GO:0005886">
    <property type="term" value="C:plasma membrane"/>
    <property type="evidence" value="ECO:0007669"/>
    <property type="project" value="UniProtKB-SubCell"/>
</dbReference>
<feature type="domain" description="Flagellar M-ring N-terminal" evidence="12">
    <location>
        <begin position="51"/>
        <end position="225"/>
    </location>
</feature>
<keyword evidence="4" id="KW-1003">Cell membrane</keyword>
<gene>
    <name evidence="14" type="primary">fliF</name>
    <name evidence="14" type="ORF">FMM06_10225</name>
</gene>
<evidence type="ECO:0000256" key="4">
    <source>
        <dbReference type="ARBA" id="ARBA00022475"/>
    </source>
</evidence>
<dbReference type="OrthoDB" id="9807026at2"/>
<evidence type="ECO:0000313" key="14">
    <source>
        <dbReference type="EMBL" id="TRW14099.1"/>
    </source>
</evidence>
<dbReference type="RefSeq" id="WP_144237305.1">
    <property type="nucleotide sequence ID" value="NZ_VJWA01000002.1"/>
</dbReference>
<dbReference type="Proteomes" id="UP000317894">
    <property type="component" value="Unassembled WGS sequence"/>
</dbReference>
<keyword evidence="8 9" id="KW-0975">Bacterial flagellum</keyword>
<keyword evidence="6 11" id="KW-1133">Transmembrane helix</keyword>
<keyword evidence="5 11" id="KW-0812">Transmembrane</keyword>
<dbReference type="InterPro" id="IPR013556">
    <property type="entry name" value="Flag_M-ring_C"/>
</dbReference>
<comment type="function">
    <text evidence="9">The M ring may be actively involved in energy transduction.</text>
</comment>
<evidence type="ECO:0000256" key="11">
    <source>
        <dbReference type="SAM" id="Phobius"/>
    </source>
</evidence>
<dbReference type="InterPro" id="IPR043427">
    <property type="entry name" value="YscJ/FliF"/>
</dbReference>
<evidence type="ECO:0000256" key="10">
    <source>
        <dbReference type="SAM" id="MobiDB-lite"/>
    </source>
</evidence>
<dbReference type="InterPro" id="IPR045851">
    <property type="entry name" value="AMP-bd_C_sf"/>
</dbReference>
<dbReference type="EMBL" id="VJWA01000002">
    <property type="protein sequence ID" value="TRW14099.1"/>
    <property type="molecule type" value="Genomic_DNA"/>
</dbReference>
<comment type="caution">
    <text evidence="14">The sequence shown here is derived from an EMBL/GenBank/DDBJ whole genome shotgun (WGS) entry which is preliminary data.</text>
</comment>
<proteinExistence type="inferred from homology"/>
<keyword evidence="7 11" id="KW-0472">Membrane</keyword>
<evidence type="ECO:0000256" key="6">
    <source>
        <dbReference type="ARBA" id="ARBA00022989"/>
    </source>
</evidence>
<evidence type="ECO:0000256" key="7">
    <source>
        <dbReference type="ARBA" id="ARBA00023136"/>
    </source>
</evidence>
<dbReference type="Gene3D" id="3.30.300.30">
    <property type="match status" value="1"/>
</dbReference>
<keyword evidence="15" id="KW-1185">Reference proteome</keyword>
<evidence type="ECO:0000259" key="13">
    <source>
        <dbReference type="Pfam" id="PF08345"/>
    </source>
</evidence>
<reference evidence="14 15" key="1">
    <citation type="submission" date="2019-07" db="EMBL/GenBank/DDBJ databases">
        <title>Novel species isolated from glacier.</title>
        <authorList>
            <person name="Liu Q."/>
            <person name="Xin Y.-H."/>
        </authorList>
    </citation>
    <scope>NUCLEOTIDE SEQUENCE [LARGE SCALE GENOMIC DNA]</scope>
    <source>
        <strain evidence="14 15">LB1R16</strain>
    </source>
</reference>
<dbReference type="PIRSF" id="PIRSF004862">
    <property type="entry name" value="FliF"/>
    <property type="match status" value="1"/>
</dbReference>
<evidence type="ECO:0000256" key="8">
    <source>
        <dbReference type="ARBA" id="ARBA00023143"/>
    </source>
</evidence>
<protein>
    <recommendedName>
        <fullName evidence="9">Flagellar M-ring protein</fullName>
    </recommendedName>
</protein>
<organism evidence="14 15">
    <name type="scientific">Glacieibacterium frigidum</name>
    <dbReference type="NCBI Taxonomy" id="2593303"/>
    <lineage>
        <taxon>Bacteria</taxon>
        <taxon>Pseudomonadati</taxon>
        <taxon>Pseudomonadota</taxon>
        <taxon>Alphaproteobacteria</taxon>
        <taxon>Sphingomonadales</taxon>
        <taxon>Sphingosinicellaceae</taxon>
        <taxon>Glacieibacterium</taxon>
    </lineage>
</organism>
<keyword evidence="14" id="KW-0966">Cell projection</keyword>
<sequence>MSGALAVAGAAPNWRLRLERVIAQPAVRRSWPLVAAVVALFVGLLLWSLLRSPDTRPVYPGLADADKSAVADALRTADFAVTIDSASGAVLVPAAQVAAARILLAGQGLPKAAPTSGTMLGAMPLGSSRAVEGAQLKLAAERDLAASIAAIDAVESAQVHLATPEASVFIRDRAAPTASVLVVLAAGRTLSDAQVRAIVHLVASAVPGLAPAGVSVVDQTGALLSGADAGDLGESGRMLDVEARMAAQLRQRVVQLLTPIVGAENFTAQVTADLDFAENAATRESLAPGTLVNEQGSSTTETPPPPARGIPGALSNTIPQAAQVSLTPPAAAPPVPATPTGSNSFTRSYEIGKAVSVTRAARGTLRRLSVAVVVRDEALGAPKGRAARLATLTGLVRSAVGFDARRGDVVTLAGQGFAGADANAAPEWWQAYLGDAAKGVLGLAGLAMLVFGLARPWLRARAAERLAALETVPEVLPAPLDYDAKLAEARRLAGADTARATAVMRGLLRAEPA</sequence>